<organism evidence="1">
    <name type="scientific">uncultured organism MedDCM-OCT-S08-C199</name>
    <dbReference type="NCBI Taxonomy" id="743635"/>
    <lineage>
        <taxon>unclassified sequences</taxon>
        <taxon>environmental samples</taxon>
    </lineage>
</organism>
<dbReference type="GO" id="GO:0005525">
    <property type="term" value="F:GTP binding"/>
    <property type="evidence" value="ECO:0007669"/>
    <property type="project" value="InterPro"/>
</dbReference>
<dbReference type="Gene3D" id="3.40.50.300">
    <property type="entry name" value="P-loop containing nucleotide triphosphate hydrolases"/>
    <property type="match status" value="1"/>
</dbReference>
<evidence type="ECO:0000313" key="1">
    <source>
        <dbReference type="EMBL" id="ADD95781.1"/>
    </source>
</evidence>
<dbReference type="InterPro" id="IPR027417">
    <property type="entry name" value="P-loop_NTPase"/>
</dbReference>
<reference evidence="1" key="1">
    <citation type="journal article" date="2010" name="ISME J.">
        <title>Metagenome of the Mediterranean deep chlorophyll maximum studied by direct and fosmid library 454 pyrosequencing.</title>
        <authorList>
            <person name="Ghai R."/>
            <person name="Martin-Cuadrado A.B."/>
            <person name="Molto A.G."/>
            <person name="Heredia I.G."/>
            <person name="Cabrera R."/>
            <person name="Martin J."/>
            <person name="Verdu M."/>
            <person name="Deschamps P."/>
            <person name="Moreira D."/>
            <person name="Lopez-Garcia P."/>
            <person name="Mira A."/>
            <person name="Rodriguez-Valera F."/>
        </authorList>
    </citation>
    <scope>NUCLEOTIDE SEQUENCE</scope>
</reference>
<dbReference type="GO" id="GO:0003924">
    <property type="term" value="F:GTPase activity"/>
    <property type="evidence" value="ECO:0007669"/>
    <property type="project" value="InterPro"/>
</dbReference>
<proteinExistence type="predicted"/>
<dbReference type="EMBL" id="GU943096">
    <property type="protein sequence ID" value="ADD95781.1"/>
    <property type="molecule type" value="Genomic_DNA"/>
</dbReference>
<protein>
    <submittedName>
        <fullName evidence="1">Uncharacterized protein</fullName>
    </submittedName>
</protein>
<sequence length="67" mass="7868">MCELNRLMYFRHDADSFNATGKWLTELRDHADSNIVVLLAGNKTTLHIYAQFQPHKHNNSPMLKVWK</sequence>
<dbReference type="AlphaFoldDB" id="D6PJ80"/>
<accession>D6PJ80</accession>
<dbReference type="InterPro" id="IPR001806">
    <property type="entry name" value="Small_GTPase"/>
</dbReference>
<dbReference type="Pfam" id="PF00071">
    <property type="entry name" value="Ras"/>
    <property type="match status" value="1"/>
</dbReference>
<name>D6PJ80_9ZZZZ</name>